<dbReference type="OrthoDB" id="1732140at2759"/>
<gene>
    <name evidence="2" type="ORF">D8674_021383</name>
</gene>
<evidence type="ECO:0000313" key="2">
    <source>
        <dbReference type="EMBL" id="KAB2614795.1"/>
    </source>
</evidence>
<sequence length="66" mass="7495">MEVAEGLLGRLGRQCYAVLCLGVVLVMVTLFHYVGAEEESKDPKERTRRRLRAAHGPFFRPSNLHI</sequence>
<keyword evidence="1" id="KW-0812">Transmembrane</keyword>
<proteinExistence type="predicted"/>
<keyword evidence="1" id="KW-1133">Transmembrane helix</keyword>
<reference evidence="2 3" key="1">
    <citation type="submission" date="2019-09" db="EMBL/GenBank/DDBJ databases">
        <authorList>
            <person name="Ou C."/>
        </authorList>
    </citation>
    <scope>NUCLEOTIDE SEQUENCE [LARGE SCALE GENOMIC DNA]</scope>
    <source>
        <strain evidence="2">S2</strain>
        <tissue evidence="2">Leaf</tissue>
    </source>
</reference>
<evidence type="ECO:0000313" key="3">
    <source>
        <dbReference type="Proteomes" id="UP000327157"/>
    </source>
</evidence>
<organism evidence="2 3">
    <name type="scientific">Pyrus ussuriensis x Pyrus communis</name>
    <dbReference type="NCBI Taxonomy" id="2448454"/>
    <lineage>
        <taxon>Eukaryota</taxon>
        <taxon>Viridiplantae</taxon>
        <taxon>Streptophyta</taxon>
        <taxon>Embryophyta</taxon>
        <taxon>Tracheophyta</taxon>
        <taxon>Spermatophyta</taxon>
        <taxon>Magnoliopsida</taxon>
        <taxon>eudicotyledons</taxon>
        <taxon>Gunneridae</taxon>
        <taxon>Pentapetalae</taxon>
        <taxon>rosids</taxon>
        <taxon>fabids</taxon>
        <taxon>Rosales</taxon>
        <taxon>Rosaceae</taxon>
        <taxon>Amygdaloideae</taxon>
        <taxon>Maleae</taxon>
        <taxon>Pyrus</taxon>
    </lineage>
</organism>
<comment type="caution">
    <text evidence="2">The sequence shown here is derived from an EMBL/GenBank/DDBJ whole genome shotgun (WGS) entry which is preliminary data.</text>
</comment>
<feature type="transmembrane region" description="Helical" evidence="1">
    <location>
        <begin position="16"/>
        <end position="36"/>
    </location>
</feature>
<dbReference type="EMBL" id="SMOL01000402">
    <property type="protein sequence ID" value="KAB2614795.1"/>
    <property type="molecule type" value="Genomic_DNA"/>
</dbReference>
<dbReference type="Proteomes" id="UP000327157">
    <property type="component" value="Chromosome 3"/>
</dbReference>
<name>A0A5N5GH03_9ROSA</name>
<reference evidence="3" key="2">
    <citation type="submission" date="2019-10" db="EMBL/GenBank/DDBJ databases">
        <title>A de novo genome assembly of a pear dwarfing rootstock.</title>
        <authorList>
            <person name="Wang F."/>
            <person name="Wang J."/>
            <person name="Li S."/>
            <person name="Zhang Y."/>
            <person name="Fang M."/>
            <person name="Ma L."/>
            <person name="Zhao Y."/>
            <person name="Jiang S."/>
        </authorList>
    </citation>
    <scope>NUCLEOTIDE SEQUENCE [LARGE SCALE GENOMIC DNA]</scope>
</reference>
<reference evidence="2 3" key="3">
    <citation type="submission" date="2019-11" db="EMBL/GenBank/DDBJ databases">
        <title>A de novo genome assembly of a pear dwarfing rootstock.</title>
        <authorList>
            <person name="Wang F."/>
            <person name="Wang J."/>
            <person name="Li S."/>
            <person name="Zhang Y."/>
            <person name="Fang M."/>
            <person name="Ma L."/>
            <person name="Zhao Y."/>
            <person name="Jiang S."/>
        </authorList>
    </citation>
    <scope>NUCLEOTIDE SEQUENCE [LARGE SCALE GENOMIC DNA]</scope>
    <source>
        <strain evidence="2">S2</strain>
        <tissue evidence="2">Leaf</tissue>
    </source>
</reference>
<protein>
    <submittedName>
        <fullName evidence="2">Uncharacterized protein</fullName>
    </submittedName>
</protein>
<accession>A0A5N5GH03</accession>
<dbReference type="AlphaFoldDB" id="A0A5N5GH03"/>
<evidence type="ECO:0000256" key="1">
    <source>
        <dbReference type="SAM" id="Phobius"/>
    </source>
</evidence>
<keyword evidence="3" id="KW-1185">Reference proteome</keyword>
<keyword evidence="1" id="KW-0472">Membrane</keyword>